<comment type="caution">
    <text evidence="1">The sequence shown here is derived from an EMBL/GenBank/DDBJ whole genome shotgun (WGS) entry which is preliminary data.</text>
</comment>
<reference evidence="1 2" key="1">
    <citation type="journal article" date="2020" name="ISME J.">
        <title>Comparative genomics reveals insights into cyanobacterial evolution and habitat adaptation.</title>
        <authorList>
            <person name="Chen M.Y."/>
            <person name="Teng W.K."/>
            <person name="Zhao L."/>
            <person name="Hu C.X."/>
            <person name="Zhou Y.K."/>
            <person name="Han B.P."/>
            <person name="Song L.R."/>
            <person name="Shu W.S."/>
        </authorList>
    </citation>
    <scope>NUCLEOTIDE SEQUENCE [LARGE SCALE GENOMIC DNA]</scope>
    <source>
        <strain evidence="1 2">FACHB-288</strain>
    </source>
</reference>
<dbReference type="RefSeq" id="WP_190551235.1">
    <property type="nucleotide sequence ID" value="NZ_CAWPNO010000092.1"/>
</dbReference>
<evidence type="ECO:0000313" key="1">
    <source>
        <dbReference type="EMBL" id="MBD2199326.1"/>
    </source>
</evidence>
<gene>
    <name evidence="1" type="ORF">H6G24_28245</name>
</gene>
<accession>A0ABR8AH25</accession>
<sequence length="48" mass="5565">MNPPLHWSLVGVSRLFTSQQSTVNSQQSTVNSQQPYQIVWFISRKLFV</sequence>
<protein>
    <submittedName>
        <fullName evidence="1">Uncharacterized protein</fullName>
    </submittedName>
</protein>
<dbReference type="Proteomes" id="UP000658514">
    <property type="component" value="Unassembled WGS sequence"/>
</dbReference>
<dbReference type="EMBL" id="JACJQH010000057">
    <property type="protein sequence ID" value="MBD2199326.1"/>
    <property type="molecule type" value="Genomic_DNA"/>
</dbReference>
<organism evidence="1 2">
    <name type="scientific">Calothrix parietina FACHB-288</name>
    <dbReference type="NCBI Taxonomy" id="2692896"/>
    <lineage>
        <taxon>Bacteria</taxon>
        <taxon>Bacillati</taxon>
        <taxon>Cyanobacteriota</taxon>
        <taxon>Cyanophyceae</taxon>
        <taxon>Nostocales</taxon>
        <taxon>Calotrichaceae</taxon>
        <taxon>Calothrix</taxon>
    </lineage>
</organism>
<evidence type="ECO:0000313" key="2">
    <source>
        <dbReference type="Proteomes" id="UP000658514"/>
    </source>
</evidence>
<name>A0ABR8AH25_9CYAN</name>
<keyword evidence="2" id="KW-1185">Reference proteome</keyword>
<proteinExistence type="predicted"/>